<comment type="catalytic activity">
    <reaction evidence="7">
        <text>betaine aldehyde + NADP(+) + H2O = glycine betaine + NADPH + 2 H(+)</text>
        <dbReference type="Rhea" id="RHEA:30067"/>
        <dbReference type="ChEBI" id="CHEBI:15377"/>
        <dbReference type="ChEBI" id="CHEBI:15378"/>
        <dbReference type="ChEBI" id="CHEBI:15710"/>
        <dbReference type="ChEBI" id="CHEBI:17750"/>
        <dbReference type="ChEBI" id="CHEBI:57783"/>
        <dbReference type="ChEBI" id="CHEBI:58349"/>
    </reaction>
    <physiologicalReaction direction="left-to-right" evidence="7">
        <dbReference type="Rhea" id="RHEA:30068"/>
    </physiologicalReaction>
</comment>
<dbReference type="GO" id="GO:0046872">
    <property type="term" value="F:metal ion binding"/>
    <property type="evidence" value="ECO:0007669"/>
    <property type="project" value="UniProtKB-KW"/>
</dbReference>
<dbReference type="InterPro" id="IPR016161">
    <property type="entry name" value="Ald_DH/histidinol_DH"/>
</dbReference>
<dbReference type="Gene3D" id="3.40.605.10">
    <property type="entry name" value="Aldehyde Dehydrogenase, Chain A, domain 1"/>
    <property type="match status" value="1"/>
</dbReference>
<dbReference type="InterPro" id="IPR029510">
    <property type="entry name" value="Ald_DH_CS_GLU"/>
</dbReference>
<dbReference type="InterPro" id="IPR015590">
    <property type="entry name" value="Aldehyde_DH_dom"/>
</dbReference>
<comment type="subunit">
    <text evidence="9 10">Dimer of dimers.</text>
</comment>
<keyword evidence="2 10" id="KW-0479">Metal-binding</keyword>
<feature type="active site" evidence="11">
    <location>
        <position position="249"/>
    </location>
</feature>
<evidence type="ECO:0000256" key="11">
    <source>
        <dbReference type="PROSITE-ProRule" id="PRU10007"/>
    </source>
</evidence>
<proteinExistence type="inferred from homology"/>
<evidence type="ECO:0000256" key="8">
    <source>
        <dbReference type="ARBA" id="ARBA00052192"/>
    </source>
</evidence>
<protein>
    <recommendedName>
        <fullName evidence="10">Betaine aldehyde dehydrogenase</fullName>
        <shortName evidence="10">BADH</shortName>
        <ecNumber evidence="10">1.2.1.8</ecNumber>
    </recommendedName>
</protein>
<evidence type="ECO:0000313" key="14">
    <source>
        <dbReference type="EMBL" id="TCD11929.1"/>
    </source>
</evidence>
<keyword evidence="3 10" id="KW-0630">Potassium</keyword>
<feature type="binding site" evidence="10">
    <location>
        <position position="93"/>
    </location>
    <ligand>
        <name>K(+)</name>
        <dbReference type="ChEBI" id="CHEBI:29103"/>
        <label>1</label>
    </ligand>
</feature>
<evidence type="ECO:0000256" key="12">
    <source>
        <dbReference type="RuleBase" id="RU003345"/>
    </source>
</evidence>
<evidence type="ECO:0000256" key="1">
    <source>
        <dbReference type="ARBA" id="ARBA00009986"/>
    </source>
</evidence>
<dbReference type="GO" id="GO:0008802">
    <property type="term" value="F:betaine-aldehyde dehydrogenase (NAD+) activity"/>
    <property type="evidence" value="ECO:0007669"/>
    <property type="project" value="UniProtKB-UniRule"/>
</dbReference>
<feature type="active site" description="Charge relay system" evidence="10">
    <location>
        <position position="461"/>
    </location>
</feature>
<feature type="binding site" evidence="10">
    <location>
        <begin position="175"/>
        <end position="178"/>
    </location>
    <ligand>
        <name>NAD(+)</name>
        <dbReference type="ChEBI" id="CHEBI:57540"/>
    </ligand>
</feature>
<reference evidence="14 15" key="1">
    <citation type="journal article" date="2015" name="Antonie Van Leeuwenhoek">
        <title>Oricola cellulosilytica gen. nov., sp. nov., a cellulose-degrading bacterium of the family Phyllobacteriaceae isolated from surface seashore water, and emended descriptions of Mesorhizobium loti and Phyllobacterium myrsinacearum.</title>
        <authorList>
            <person name="Hameed A."/>
            <person name="Shahina M."/>
            <person name="Lai W.A."/>
            <person name="Lin S.Y."/>
            <person name="Young L.S."/>
            <person name="Liu Y.C."/>
            <person name="Hsu Y.H."/>
            <person name="Young C.C."/>
        </authorList>
    </citation>
    <scope>NUCLEOTIDE SEQUENCE [LARGE SCALE GENOMIC DNA]</scope>
    <source>
        <strain evidence="14 15">KCTC 52183</strain>
    </source>
</reference>
<gene>
    <name evidence="10 14" type="primary">betB</name>
    <name evidence="14" type="ORF">E0D97_16500</name>
</gene>
<dbReference type="PROSITE" id="PS00070">
    <property type="entry name" value="ALDEHYDE_DEHYDR_CYS"/>
    <property type="match status" value="1"/>
</dbReference>
<dbReference type="GO" id="GO:0019285">
    <property type="term" value="P:glycine betaine biosynthetic process from choline"/>
    <property type="evidence" value="ECO:0007669"/>
    <property type="project" value="UniProtKB-UniRule"/>
</dbReference>
<dbReference type="OrthoDB" id="9772584at2"/>
<feature type="binding site" evidence="10">
    <location>
        <position position="384"/>
    </location>
    <ligand>
        <name>NAD(+)</name>
        <dbReference type="ChEBI" id="CHEBI:57540"/>
    </ligand>
</feature>
<dbReference type="RefSeq" id="WP_131571033.1">
    <property type="nucleotide sequence ID" value="NZ_JAINFK010000007.1"/>
</dbReference>
<feature type="active site" description="Nucleophile" evidence="10">
    <location>
        <position position="283"/>
    </location>
</feature>
<feature type="domain" description="Aldehyde dehydrogenase" evidence="13">
    <location>
        <begin position="22"/>
        <end position="476"/>
    </location>
</feature>
<feature type="binding site" evidence="10">
    <location>
        <begin position="149"/>
        <end position="151"/>
    </location>
    <ligand>
        <name>NAD(+)</name>
        <dbReference type="ChEBI" id="CHEBI:57540"/>
    </ligand>
</feature>
<keyword evidence="10" id="KW-0521">NADP</keyword>
<dbReference type="InterPro" id="IPR016163">
    <property type="entry name" value="Ald_DH_C"/>
</dbReference>
<evidence type="ECO:0000256" key="9">
    <source>
        <dbReference type="ARBA" id="ARBA00065931"/>
    </source>
</evidence>
<feature type="binding site" description="covalent" evidence="10">
    <location>
        <position position="283"/>
    </location>
    <ligand>
        <name>NAD(+)</name>
        <dbReference type="ChEBI" id="CHEBI:57540"/>
    </ligand>
</feature>
<keyword evidence="4 10" id="KW-0560">Oxidoreductase</keyword>
<dbReference type="HAMAP" id="MF_00804">
    <property type="entry name" value="BADH"/>
    <property type="match status" value="1"/>
</dbReference>
<keyword evidence="15" id="KW-1185">Reference proteome</keyword>
<feature type="binding site" evidence="10">
    <location>
        <position position="251"/>
    </location>
    <ligand>
        <name>NAD(+)</name>
        <dbReference type="ChEBI" id="CHEBI:57540"/>
    </ligand>
</feature>
<evidence type="ECO:0000256" key="3">
    <source>
        <dbReference type="ARBA" id="ARBA00022958"/>
    </source>
</evidence>
<dbReference type="InterPro" id="IPR011264">
    <property type="entry name" value="BADH"/>
</dbReference>
<dbReference type="Gene3D" id="3.40.309.10">
    <property type="entry name" value="Aldehyde Dehydrogenase, Chain A, domain 2"/>
    <property type="match status" value="1"/>
</dbReference>
<comment type="pathway">
    <text evidence="10">Amine and polyamine biosynthesis; betaine biosynthesis via choline pathway; betaine from betaine aldehyde: step 1/1.</text>
</comment>
<evidence type="ECO:0000313" key="15">
    <source>
        <dbReference type="Proteomes" id="UP000291301"/>
    </source>
</evidence>
<dbReference type="InterPro" id="IPR016162">
    <property type="entry name" value="Ald_DH_N"/>
</dbReference>
<keyword evidence="6 10" id="KW-0558">Oxidation</keyword>
<dbReference type="NCBIfam" id="NF009725">
    <property type="entry name" value="PRK13252.1"/>
    <property type="match status" value="1"/>
</dbReference>
<dbReference type="UniPathway" id="UPA00529">
    <property type="reaction ID" value="UER00386"/>
</dbReference>
<dbReference type="PROSITE" id="PS00687">
    <property type="entry name" value="ALDEHYDE_DEHYDR_GLU"/>
    <property type="match status" value="1"/>
</dbReference>
<comment type="similarity">
    <text evidence="1 10 12">Belongs to the aldehyde dehydrogenase family.</text>
</comment>
<feature type="modified residue" description="Cysteine sulfenic acid (-SOH)" evidence="10">
    <location>
        <position position="283"/>
    </location>
</feature>
<comment type="cofactor">
    <cofactor evidence="10">
        <name>K(+)</name>
        <dbReference type="ChEBI" id="CHEBI:29103"/>
    </cofactor>
    <text evidence="10">Binds 2 potassium ions per subunit.</text>
</comment>
<feature type="active site" description="Charge relay system" evidence="10">
    <location>
        <position position="161"/>
    </location>
</feature>
<dbReference type="NCBIfam" id="TIGR01804">
    <property type="entry name" value="BADH"/>
    <property type="match status" value="1"/>
</dbReference>
<dbReference type="PANTHER" id="PTHR11699">
    <property type="entry name" value="ALDEHYDE DEHYDROGENASE-RELATED"/>
    <property type="match status" value="1"/>
</dbReference>
<evidence type="ECO:0000256" key="4">
    <source>
        <dbReference type="ARBA" id="ARBA00023002"/>
    </source>
</evidence>
<feature type="binding site" evidence="10">
    <location>
        <position position="26"/>
    </location>
    <ligand>
        <name>K(+)</name>
        <dbReference type="ChEBI" id="CHEBI:29103"/>
        <label>1</label>
    </ligand>
</feature>
<dbReference type="FunFam" id="3.40.605.10:FF:000007">
    <property type="entry name" value="NAD/NADP-dependent betaine aldehyde dehydrogenase"/>
    <property type="match status" value="1"/>
</dbReference>
<evidence type="ECO:0000259" key="13">
    <source>
        <dbReference type="Pfam" id="PF00171"/>
    </source>
</evidence>
<comment type="caution">
    <text evidence="14">The sequence shown here is derived from an EMBL/GenBank/DDBJ whole genome shotgun (WGS) entry which is preliminary data.</text>
</comment>
<comment type="catalytic activity">
    <reaction evidence="8">
        <text>betaine aldehyde + NAD(+) + H2O = glycine betaine + NADH + 2 H(+)</text>
        <dbReference type="Rhea" id="RHEA:15305"/>
        <dbReference type="ChEBI" id="CHEBI:15377"/>
        <dbReference type="ChEBI" id="CHEBI:15378"/>
        <dbReference type="ChEBI" id="CHEBI:15710"/>
        <dbReference type="ChEBI" id="CHEBI:17750"/>
        <dbReference type="ChEBI" id="CHEBI:57540"/>
        <dbReference type="ChEBI" id="CHEBI:57945"/>
        <dbReference type="EC" id="1.2.1.8"/>
    </reaction>
    <physiologicalReaction direction="left-to-right" evidence="8">
        <dbReference type="Rhea" id="RHEA:15306"/>
    </physiologicalReaction>
</comment>
<sequence>MRVEVAASHFVAGKPLDDPEGAPIPTLYPATGETIATLHGATDAIIEKAIASAVEAQREWAALAGVERGRVLRRAADIMRERNRELSELETFDTGKPLQETLVADAASGADALEYFGSLADAISGEAKEFGRDFAYTRREPLGVCVGIGAWNYPIQIASWKAAPALACGNAMVFKPSEMTPLSALRLAEILVEAGAPAGLFNVIQGLGDVGGKLISDPRVAKVSLTGSVPTGRKVYAGAAEGLRHVTMELGGKSPLIVFGDADIEDAIGGAMLGNFYSSGQICSNGTRVFVERGIRDKFVERLVERTRAIVIGDPMDEAVQMGPLVSSAQRDKVMGYIETGRTEGATLEIGGNVPNIQGFEDGCFIEPTVFSGVTDDMTIAREEIFGPVMSVLDFDSEDEVIDRANATEFGLAAGVFTRDITRAHRAVTRLQAGTCWINAYNLTPAGMPFGGVKASGFGRENAAAAIDSYSQVKSVYVGLGPVDSPY</sequence>
<dbReference type="EMBL" id="SJST01000008">
    <property type="protein sequence ID" value="TCD11929.1"/>
    <property type="molecule type" value="Genomic_DNA"/>
</dbReference>
<feature type="binding site" evidence="10">
    <location>
        <position position="457"/>
    </location>
    <ligand>
        <name>K(+)</name>
        <dbReference type="ChEBI" id="CHEBI:29103"/>
        <label>2</label>
    </ligand>
</feature>
<feature type="active site" description="Proton acceptor" evidence="10">
    <location>
        <position position="249"/>
    </location>
</feature>
<evidence type="ECO:0000256" key="10">
    <source>
        <dbReference type="HAMAP-Rule" id="MF_00804"/>
    </source>
</evidence>
<keyword evidence="5 10" id="KW-0520">NAD</keyword>
<dbReference type="Pfam" id="PF00171">
    <property type="entry name" value="Aldedh"/>
    <property type="match status" value="1"/>
</dbReference>
<dbReference type="SUPFAM" id="SSF53720">
    <property type="entry name" value="ALDH-like"/>
    <property type="match status" value="1"/>
</dbReference>
<dbReference type="InterPro" id="IPR016160">
    <property type="entry name" value="Ald_DH_CS_CYS"/>
</dbReference>
<feature type="binding site" evidence="10">
    <location>
        <position position="243"/>
    </location>
    <ligand>
        <name>K(+)</name>
        <dbReference type="ChEBI" id="CHEBI:29103"/>
        <label>2</label>
    </ligand>
</feature>
<dbReference type="Proteomes" id="UP000291301">
    <property type="component" value="Unassembled WGS sequence"/>
</dbReference>
<evidence type="ECO:0000256" key="2">
    <source>
        <dbReference type="ARBA" id="ARBA00022723"/>
    </source>
</evidence>
<evidence type="ECO:0000256" key="7">
    <source>
        <dbReference type="ARBA" id="ARBA00051919"/>
    </source>
</evidence>
<dbReference type="CDD" id="cd07090">
    <property type="entry name" value="ALDH_F9_TMBADH"/>
    <property type="match status" value="1"/>
</dbReference>
<dbReference type="FunFam" id="3.40.309.10:FF:000014">
    <property type="entry name" value="NAD/NADP-dependent betaine aldehyde dehydrogenase"/>
    <property type="match status" value="1"/>
</dbReference>
<evidence type="ECO:0000256" key="6">
    <source>
        <dbReference type="ARBA" id="ARBA00023097"/>
    </source>
</evidence>
<dbReference type="AlphaFoldDB" id="A0A4R0P7R3"/>
<organism evidence="14 15">
    <name type="scientific">Oricola cellulosilytica</name>
    <dbReference type="NCBI Taxonomy" id="1429082"/>
    <lineage>
        <taxon>Bacteria</taxon>
        <taxon>Pseudomonadati</taxon>
        <taxon>Pseudomonadota</taxon>
        <taxon>Alphaproteobacteria</taxon>
        <taxon>Hyphomicrobiales</taxon>
        <taxon>Ahrensiaceae</taxon>
        <taxon>Oricola</taxon>
    </lineage>
</organism>
<feature type="binding site" evidence="10">
    <location>
        <position position="454"/>
    </location>
    <ligand>
        <name>K(+)</name>
        <dbReference type="ChEBI" id="CHEBI:29103"/>
        <label>2</label>
    </ligand>
</feature>
<comment type="caution">
    <text evidence="10">Lacks conserved residue(s) required for the propagation of feature annotation.</text>
</comment>
<name>A0A4R0P7R3_9HYPH</name>
<dbReference type="EC" id="1.2.1.8" evidence="10"/>
<comment type="function">
    <text evidence="10">Involved in the biosynthesis of the osmoprotectant glycine betaine. Catalyzes the irreversible oxidation of betaine aldehyde to the corresponding acid.</text>
</comment>
<evidence type="ECO:0000256" key="5">
    <source>
        <dbReference type="ARBA" id="ARBA00023027"/>
    </source>
</evidence>
<accession>A0A4R0P7R3</accession>